<keyword evidence="5 8" id="KW-0812">Transmembrane</keyword>
<feature type="transmembrane region" description="Helical" evidence="8">
    <location>
        <begin position="202"/>
        <end position="223"/>
    </location>
</feature>
<evidence type="ECO:0000256" key="7">
    <source>
        <dbReference type="ARBA" id="ARBA00023136"/>
    </source>
</evidence>
<organism evidence="9 10">
    <name type="scientific">Ridgeia piscesae</name>
    <name type="common">Tubeworm</name>
    <dbReference type="NCBI Taxonomy" id="27915"/>
    <lineage>
        <taxon>Eukaryota</taxon>
        <taxon>Metazoa</taxon>
        <taxon>Spiralia</taxon>
        <taxon>Lophotrochozoa</taxon>
        <taxon>Annelida</taxon>
        <taxon>Polychaeta</taxon>
        <taxon>Sedentaria</taxon>
        <taxon>Canalipalpata</taxon>
        <taxon>Sabellida</taxon>
        <taxon>Siboglinidae</taxon>
        <taxon>Ridgeia</taxon>
    </lineage>
</organism>
<keyword evidence="10" id="KW-1185">Reference proteome</keyword>
<dbReference type="Proteomes" id="UP001209878">
    <property type="component" value="Unassembled WGS sequence"/>
</dbReference>
<evidence type="ECO:0000256" key="5">
    <source>
        <dbReference type="ARBA" id="ARBA00022692"/>
    </source>
</evidence>
<evidence type="ECO:0000256" key="1">
    <source>
        <dbReference type="ARBA" id="ARBA00004429"/>
    </source>
</evidence>
<feature type="transmembrane region" description="Helical" evidence="8">
    <location>
        <begin position="363"/>
        <end position="387"/>
    </location>
</feature>
<evidence type="ECO:0000313" key="9">
    <source>
        <dbReference type="EMBL" id="KAK2190466.1"/>
    </source>
</evidence>
<comment type="caution">
    <text evidence="9">The sequence shown here is derived from an EMBL/GenBank/DDBJ whole genome shotgun (WGS) entry which is preliminary data.</text>
</comment>
<feature type="transmembrane region" description="Helical" evidence="8">
    <location>
        <begin position="45"/>
        <end position="62"/>
    </location>
</feature>
<keyword evidence="4" id="KW-0997">Cell inner membrane</keyword>
<dbReference type="InterPro" id="IPR007272">
    <property type="entry name" value="Sulf_transp_TsuA/YedE"/>
</dbReference>
<name>A0AAD9UIC9_RIDPI</name>
<dbReference type="EMBL" id="JAODUO010000079">
    <property type="protein sequence ID" value="KAK2190466.1"/>
    <property type="molecule type" value="Genomic_DNA"/>
</dbReference>
<reference evidence="9" key="1">
    <citation type="journal article" date="2023" name="Mol. Biol. Evol.">
        <title>Third-Generation Sequencing Reveals the Adaptive Role of the Epigenome in Three Deep-Sea Polychaetes.</title>
        <authorList>
            <person name="Perez M."/>
            <person name="Aroh O."/>
            <person name="Sun Y."/>
            <person name="Lan Y."/>
            <person name="Juniper S.K."/>
            <person name="Young C.R."/>
            <person name="Angers B."/>
            <person name="Qian P.Y."/>
        </authorList>
    </citation>
    <scope>NUCLEOTIDE SEQUENCE</scope>
    <source>
        <strain evidence="9">R07B-5</strain>
    </source>
</reference>
<evidence type="ECO:0000313" key="10">
    <source>
        <dbReference type="Proteomes" id="UP001209878"/>
    </source>
</evidence>
<feature type="transmembrane region" description="Helical" evidence="8">
    <location>
        <begin position="301"/>
        <end position="319"/>
    </location>
</feature>
<feature type="transmembrane region" description="Helical" evidence="8">
    <location>
        <begin position="82"/>
        <end position="106"/>
    </location>
</feature>
<comment type="subcellular location">
    <subcellularLocation>
        <location evidence="1">Cell inner membrane</location>
        <topology evidence="1">Multi-pass membrane protein</topology>
    </subcellularLocation>
</comment>
<dbReference type="PANTHER" id="PTHR30574">
    <property type="entry name" value="INNER MEMBRANE PROTEIN YEDE"/>
    <property type="match status" value="1"/>
</dbReference>
<evidence type="ECO:0000256" key="6">
    <source>
        <dbReference type="ARBA" id="ARBA00022989"/>
    </source>
</evidence>
<accession>A0AAD9UIC9</accession>
<dbReference type="AlphaFoldDB" id="A0AAD9UIC9"/>
<keyword evidence="6 8" id="KW-1133">Transmembrane helix</keyword>
<sequence length="393" mass="41534">MANYSMSMPRSRISLKVKKRSVASVVADEETADINRPLTAAVIKLYILCFLCGIIFGIAFHKSKVVDPSVIRDQMLLTDFTFLKFFLATLGTGIVSMSVLSALPATRQQFLTTYDNVAVKQTAKSKSAAVVGGIISGAGMTIAGSCPVTVFSQIGALVPNVGYTFLGGLAGTLFYGLFKPAFDNLMLAVRTDAVNKWRKTSFFVCALPVAATLGAIVCGLELYSPWGGNAGFQATDLFSKKSWPPYCAGMTLGLLQIPLVYYIQKPLGGSTSLLCMLGQGCVGPFKNVSPFLRKFRTGFTYWWQIFFVSGAIAGSYLSASASGSLDSVLGVTPMQAFVGGALMFMGARIAGGCTSGHGFSGSALMSPLSATMVTSMFGGAIATAMLMQRQGLL</sequence>
<evidence type="ECO:0000256" key="3">
    <source>
        <dbReference type="ARBA" id="ARBA00022475"/>
    </source>
</evidence>
<evidence type="ECO:0000256" key="2">
    <source>
        <dbReference type="ARBA" id="ARBA00022448"/>
    </source>
</evidence>
<keyword evidence="2" id="KW-0813">Transport</keyword>
<protein>
    <recommendedName>
        <fullName evidence="11">Sulphur transport domain-containing protein</fullName>
    </recommendedName>
</protein>
<evidence type="ECO:0000256" key="8">
    <source>
        <dbReference type="SAM" id="Phobius"/>
    </source>
</evidence>
<dbReference type="Pfam" id="PF04143">
    <property type="entry name" value="Sulf_transp"/>
    <property type="match status" value="1"/>
</dbReference>
<dbReference type="PANTHER" id="PTHR30574:SF1">
    <property type="entry name" value="SULPHUR TRANSPORT DOMAIN-CONTAINING PROTEIN"/>
    <property type="match status" value="1"/>
</dbReference>
<proteinExistence type="predicted"/>
<keyword evidence="3" id="KW-1003">Cell membrane</keyword>
<evidence type="ECO:0000256" key="4">
    <source>
        <dbReference type="ARBA" id="ARBA00022519"/>
    </source>
</evidence>
<dbReference type="GO" id="GO:0005886">
    <property type="term" value="C:plasma membrane"/>
    <property type="evidence" value="ECO:0007669"/>
    <property type="project" value="UniProtKB-SubCell"/>
</dbReference>
<feature type="transmembrane region" description="Helical" evidence="8">
    <location>
        <begin position="331"/>
        <end position="351"/>
    </location>
</feature>
<feature type="transmembrane region" description="Helical" evidence="8">
    <location>
        <begin position="163"/>
        <end position="182"/>
    </location>
</feature>
<evidence type="ECO:0008006" key="11">
    <source>
        <dbReference type="Google" id="ProtNLM"/>
    </source>
</evidence>
<feature type="transmembrane region" description="Helical" evidence="8">
    <location>
        <begin position="127"/>
        <end position="151"/>
    </location>
</feature>
<gene>
    <name evidence="9" type="ORF">NP493_81g04041</name>
</gene>
<keyword evidence="7 8" id="KW-0472">Membrane</keyword>